<dbReference type="PROSITE" id="PS51257">
    <property type="entry name" value="PROKAR_LIPOPROTEIN"/>
    <property type="match status" value="1"/>
</dbReference>
<dbReference type="Proteomes" id="UP001183682">
    <property type="component" value="Unassembled WGS sequence"/>
</dbReference>
<evidence type="ECO:0000256" key="1">
    <source>
        <dbReference type="SAM" id="SignalP"/>
    </source>
</evidence>
<reference evidence="3" key="2">
    <citation type="submission" date="2023-03" db="EMBL/GenBank/DDBJ databases">
        <authorList>
            <person name="Shen W."/>
            <person name="Cai J."/>
        </authorList>
    </citation>
    <scope>NUCLEOTIDE SEQUENCE</scope>
    <source>
        <strain evidence="3">K69-2</strain>
    </source>
</reference>
<evidence type="ECO:0000313" key="3">
    <source>
        <dbReference type="EMBL" id="MDT2689820.1"/>
    </source>
</evidence>
<proteinExistence type="predicted"/>
<reference evidence="2 4" key="1">
    <citation type="submission" date="2020-06" db="EMBL/GenBank/DDBJ databases">
        <title>Crossreactivity between MHC class I-restricted antigens from cancer cells and an enterococcal bacteriophage.</title>
        <authorList>
            <person name="Fluckiger A."/>
            <person name="Daillere R."/>
            <person name="Sassi M."/>
            <person name="Cattoir V."/>
            <person name="Kroemer G."/>
            <person name="Zitvogel L."/>
        </authorList>
    </citation>
    <scope>NUCLEOTIDE SEQUENCE [LARGE SCALE GENOMIC DNA]</scope>
    <source>
        <strain evidence="2 4">EG4</strain>
    </source>
</reference>
<dbReference type="Proteomes" id="UP000571857">
    <property type="component" value="Unassembled WGS sequence"/>
</dbReference>
<dbReference type="EMBL" id="JABXJK010000009">
    <property type="protein sequence ID" value="MBA0971707.1"/>
    <property type="molecule type" value="Genomic_DNA"/>
</dbReference>
<sequence length="213" mass="24203">MKKIKVVLGLLLSTVALTSLSACSTVEESGEMISGTGTETLVSESSAAAVVDINKLSDIGSFEKIVTKGIDPKVKDVITYNLNYENSDWDHIRFLVNHVKIVNVEKFKDKDKEYKTLLSLKYQLFNEESKDKKIKPDKAYMVLKDGMQVEAEIFVDYLDDEILTHDKHKDGLIHFKVAEEQKLSEIQALDIEFKADNDKTHTYHIDLSMIEEK</sequence>
<dbReference type="RefSeq" id="WP_176333127.1">
    <property type="nucleotide sequence ID" value="NZ_CAKOCH010000001.1"/>
</dbReference>
<dbReference type="EMBL" id="JARPZN010000003">
    <property type="protein sequence ID" value="MDT2689820.1"/>
    <property type="molecule type" value="Genomic_DNA"/>
</dbReference>
<comment type="caution">
    <text evidence="3">The sequence shown here is derived from an EMBL/GenBank/DDBJ whole genome shotgun (WGS) entry which is preliminary data.</text>
</comment>
<evidence type="ECO:0000313" key="4">
    <source>
        <dbReference type="Proteomes" id="UP000571857"/>
    </source>
</evidence>
<feature type="chain" id="PRO_5041942009" description="Lipoprotein" evidence="1">
    <location>
        <begin position="22"/>
        <end position="213"/>
    </location>
</feature>
<feature type="signal peptide" evidence="1">
    <location>
        <begin position="1"/>
        <end position="21"/>
    </location>
</feature>
<evidence type="ECO:0000313" key="2">
    <source>
        <dbReference type="EMBL" id="MBA0971707.1"/>
    </source>
</evidence>
<protein>
    <recommendedName>
        <fullName evidence="6">Lipoprotein</fullName>
    </recommendedName>
</protein>
<dbReference type="AlphaFoldDB" id="A0AAE4HQM6"/>
<keyword evidence="1" id="KW-0732">Signal</keyword>
<accession>A0AAE4HQM6</accession>
<evidence type="ECO:0000313" key="5">
    <source>
        <dbReference type="Proteomes" id="UP001183682"/>
    </source>
</evidence>
<organism evidence="3 5">
    <name type="scientific">Enterococcus gallinarum</name>
    <dbReference type="NCBI Taxonomy" id="1353"/>
    <lineage>
        <taxon>Bacteria</taxon>
        <taxon>Bacillati</taxon>
        <taxon>Bacillota</taxon>
        <taxon>Bacilli</taxon>
        <taxon>Lactobacillales</taxon>
        <taxon>Enterococcaceae</taxon>
        <taxon>Enterococcus</taxon>
    </lineage>
</organism>
<name>A0AAE4HQM6_ENTGA</name>
<evidence type="ECO:0008006" key="6">
    <source>
        <dbReference type="Google" id="ProtNLM"/>
    </source>
</evidence>
<gene>
    <name evidence="2" type="ORF">HWH42_03720</name>
    <name evidence="3" type="ORF">P7E30_06350</name>
</gene>